<evidence type="ECO:0000313" key="5">
    <source>
        <dbReference type="Proteomes" id="UP000436088"/>
    </source>
</evidence>
<dbReference type="InterPro" id="IPR036188">
    <property type="entry name" value="FAD/NAD-bd_sf"/>
</dbReference>
<evidence type="ECO:0000256" key="2">
    <source>
        <dbReference type="ARBA" id="ARBA00022827"/>
    </source>
</evidence>
<dbReference type="Proteomes" id="UP000436088">
    <property type="component" value="Unassembled WGS sequence"/>
</dbReference>
<dbReference type="AlphaFoldDB" id="A0A6A3A1M6"/>
<sequence>MGRYGDPNVTLQIGSGYLHRSEGVTNCRFLNTIVGVFWKLSTASIVYTSIGNHKGTNTQHVAVIGAGPAGLLTAREFQREGHHKVGGTCLYDPRVETDPLGVDPNREIVHSSLYKSLRVNIPRHVMHYPFVKKDGADLRPFPIHEEVLRFLEDFAREFGLMELIRFGH</sequence>
<dbReference type="PANTHER" id="PTHR23023">
    <property type="entry name" value="DIMETHYLANILINE MONOOXYGENASE"/>
    <property type="match status" value="1"/>
</dbReference>
<dbReference type="InterPro" id="IPR050346">
    <property type="entry name" value="FMO-like"/>
</dbReference>
<name>A0A6A3A1M6_HIBSY</name>
<keyword evidence="1" id="KW-0285">Flavoprotein</keyword>
<protein>
    <submittedName>
        <fullName evidence="4">Wall-associated receptor kinase 5-like</fullName>
    </submittedName>
</protein>
<evidence type="ECO:0000256" key="3">
    <source>
        <dbReference type="ARBA" id="ARBA00023002"/>
    </source>
</evidence>
<dbReference type="Gene3D" id="3.50.50.60">
    <property type="entry name" value="FAD/NAD(P)-binding domain"/>
    <property type="match status" value="1"/>
</dbReference>
<keyword evidence="3" id="KW-0560">Oxidoreductase</keyword>
<dbReference type="SUPFAM" id="SSF51905">
    <property type="entry name" value="FAD/NAD(P)-binding domain"/>
    <property type="match status" value="1"/>
</dbReference>
<proteinExistence type="predicted"/>
<evidence type="ECO:0000256" key="1">
    <source>
        <dbReference type="ARBA" id="ARBA00022630"/>
    </source>
</evidence>
<dbReference type="GO" id="GO:0016301">
    <property type="term" value="F:kinase activity"/>
    <property type="evidence" value="ECO:0007669"/>
    <property type="project" value="UniProtKB-KW"/>
</dbReference>
<dbReference type="EMBL" id="VEPZ02001051">
    <property type="protein sequence ID" value="KAE8697527.1"/>
    <property type="molecule type" value="Genomic_DNA"/>
</dbReference>
<keyword evidence="2" id="KW-0274">FAD</keyword>
<evidence type="ECO:0000313" key="4">
    <source>
        <dbReference type="EMBL" id="KAE8697527.1"/>
    </source>
</evidence>
<reference evidence="4" key="1">
    <citation type="submission" date="2019-09" db="EMBL/GenBank/DDBJ databases">
        <title>Draft genome information of white flower Hibiscus syriacus.</title>
        <authorList>
            <person name="Kim Y.-M."/>
        </authorList>
    </citation>
    <scope>NUCLEOTIDE SEQUENCE [LARGE SCALE GENOMIC DNA]</scope>
    <source>
        <strain evidence="4">YM2019G1</strain>
    </source>
</reference>
<dbReference type="GO" id="GO:0016491">
    <property type="term" value="F:oxidoreductase activity"/>
    <property type="evidence" value="ECO:0007669"/>
    <property type="project" value="UniProtKB-KW"/>
</dbReference>
<comment type="caution">
    <text evidence="4">The sequence shown here is derived from an EMBL/GenBank/DDBJ whole genome shotgun (WGS) entry which is preliminary data.</text>
</comment>
<keyword evidence="5" id="KW-1185">Reference proteome</keyword>
<accession>A0A6A3A1M6</accession>
<gene>
    <name evidence="4" type="ORF">F3Y22_tig00110621pilonHSYRG00418</name>
</gene>
<organism evidence="4 5">
    <name type="scientific">Hibiscus syriacus</name>
    <name type="common">Rose of Sharon</name>
    <dbReference type="NCBI Taxonomy" id="106335"/>
    <lineage>
        <taxon>Eukaryota</taxon>
        <taxon>Viridiplantae</taxon>
        <taxon>Streptophyta</taxon>
        <taxon>Embryophyta</taxon>
        <taxon>Tracheophyta</taxon>
        <taxon>Spermatophyta</taxon>
        <taxon>Magnoliopsida</taxon>
        <taxon>eudicotyledons</taxon>
        <taxon>Gunneridae</taxon>
        <taxon>Pentapetalae</taxon>
        <taxon>rosids</taxon>
        <taxon>malvids</taxon>
        <taxon>Malvales</taxon>
        <taxon>Malvaceae</taxon>
        <taxon>Malvoideae</taxon>
        <taxon>Hibiscus</taxon>
    </lineage>
</organism>